<reference evidence="1" key="2">
    <citation type="journal article" date="2015" name="Data Brief">
        <title>Shoot transcriptome of the giant reed, Arundo donax.</title>
        <authorList>
            <person name="Barrero R.A."/>
            <person name="Guerrero F.D."/>
            <person name="Moolhuijzen P."/>
            <person name="Goolsby J.A."/>
            <person name="Tidwell J."/>
            <person name="Bellgard S.E."/>
            <person name="Bellgard M.I."/>
        </authorList>
    </citation>
    <scope>NUCLEOTIDE SEQUENCE</scope>
    <source>
        <tissue evidence="1">Shoot tissue taken approximately 20 cm above the soil surface</tissue>
    </source>
</reference>
<reference evidence="1" key="1">
    <citation type="submission" date="2014-09" db="EMBL/GenBank/DDBJ databases">
        <authorList>
            <person name="Magalhaes I.L.F."/>
            <person name="Oliveira U."/>
            <person name="Santos F.R."/>
            <person name="Vidigal T.H.D.A."/>
            <person name="Brescovit A.D."/>
            <person name="Santos A.J."/>
        </authorList>
    </citation>
    <scope>NUCLEOTIDE SEQUENCE</scope>
    <source>
        <tissue evidence="1">Shoot tissue taken approximately 20 cm above the soil surface</tissue>
    </source>
</reference>
<name>A0A0A9E831_ARUDO</name>
<dbReference type="AlphaFoldDB" id="A0A0A9E831"/>
<evidence type="ECO:0000313" key="1">
    <source>
        <dbReference type="EMBL" id="JAD96944.1"/>
    </source>
</evidence>
<protein>
    <submittedName>
        <fullName evidence="1">Uncharacterized protein</fullName>
    </submittedName>
</protein>
<accession>A0A0A9E831</accession>
<dbReference type="EMBL" id="GBRH01200951">
    <property type="protein sequence ID" value="JAD96944.1"/>
    <property type="molecule type" value="Transcribed_RNA"/>
</dbReference>
<organism evidence="1">
    <name type="scientific">Arundo donax</name>
    <name type="common">Giant reed</name>
    <name type="synonym">Donax arundinaceus</name>
    <dbReference type="NCBI Taxonomy" id="35708"/>
    <lineage>
        <taxon>Eukaryota</taxon>
        <taxon>Viridiplantae</taxon>
        <taxon>Streptophyta</taxon>
        <taxon>Embryophyta</taxon>
        <taxon>Tracheophyta</taxon>
        <taxon>Spermatophyta</taxon>
        <taxon>Magnoliopsida</taxon>
        <taxon>Liliopsida</taxon>
        <taxon>Poales</taxon>
        <taxon>Poaceae</taxon>
        <taxon>PACMAD clade</taxon>
        <taxon>Arundinoideae</taxon>
        <taxon>Arundineae</taxon>
        <taxon>Arundo</taxon>
    </lineage>
</organism>
<sequence length="19" mass="2134">MYGRSLTTNPKVPITRVVT</sequence>
<proteinExistence type="predicted"/>